<evidence type="ECO:0000256" key="1">
    <source>
        <dbReference type="ARBA" id="ARBA00008791"/>
    </source>
</evidence>
<keyword evidence="4" id="KW-1185">Reference proteome</keyword>
<dbReference type="PANTHER" id="PTHR46268">
    <property type="entry name" value="STRESS RESPONSE PROTEIN NHAX"/>
    <property type="match status" value="1"/>
</dbReference>
<dbReference type="RefSeq" id="WP_345366959.1">
    <property type="nucleotide sequence ID" value="NZ_BAABII010000017.1"/>
</dbReference>
<evidence type="ECO:0000313" key="3">
    <source>
        <dbReference type="EMBL" id="MEY8041242.1"/>
    </source>
</evidence>
<comment type="similarity">
    <text evidence="1">Belongs to the universal stress protein A family.</text>
</comment>
<dbReference type="InterPro" id="IPR006016">
    <property type="entry name" value="UspA"/>
</dbReference>
<gene>
    <name evidence="3" type="ORF">AB8O55_17705</name>
</gene>
<dbReference type="PANTHER" id="PTHR46268:SF6">
    <property type="entry name" value="UNIVERSAL STRESS PROTEIN UP12"/>
    <property type="match status" value="1"/>
</dbReference>
<dbReference type="Proteomes" id="UP001564626">
    <property type="component" value="Unassembled WGS sequence"/>
</dbReference>
<dbReference type="PRINTS" id="PR01438">
    <property type="entry name" value="UNVRSLSTRESS"/>
</dbReference>
<accession>A0ABV4CMN8</accession>
<dbReference type="SUPFAM" id="SSF52402">
    <property type="entry name" value="Adenine nucleotide alpha hydrolases-like"/>
    <property type="match status" value="1"/>
</dbReference>
<dbReference type="Pfam" id="PF00582">
    <property type="entry name" value="Usp"/>
    <property type="match status" value="1"/>
</dbReference>
<dbReference type="Gene3D" id="3.40.50.620">
    <property type="entry name" value="HUPs"/>
    <property type="match status" value="1"/>
</dbReference>
<dbReference type="InterPro" id="IPR006015">
    <property type="entry name" value="Universal_stress_UspA"/>
</dbReference>
<dbReference type="InterPro" id="IPR014729">
    <property type="entry name" value="Rossmann-like_a/b/a_fold"/>
</dbReference>
<reference evidence="3 4" key="1">
    <citation type="submission" date="2024-08" db="EMBL/GenBank/DDBJ databases">
        <title>Genome mining of Saccharopolyspora cebuensis PGLac3 from Nigerian medicinal plant.</title>
        <authorList>
            <person name="Ezeobiora C.E."/>
            <person name="Igbokwe N.H."/>
            <person name="Amin D.H."/>
            <person name="Mendie U.E."/>
        </authorList>
    </citation>
    <scope>NUCLEOTIDE SEQUENCE [LARGE SCALE GENOMIC DNA]</scope>
    <source>
        <strain evidence="3 4">PGLac3</strain>
    </source>
</reference>
<protein>
    <submittedName>
        <fullName evidence="3">Universal stress protein</fullName>
    </submittedName>
</protein>
<name>A0ABV4CMN8_9PSEU</name>
<organism evidence="3 4">
    <name type="scientific">Saccharopolyspora cebuensis</name>
    <dbReference type="NCBI Taxonomy" id="418759"/>
    <lineage>
        <taxon>Bacteria</taxon>
        <taxon>Bacillati</taxon>
        <taxon>Actinomycetota</taxon>
        <taxon>Actinomycetes</taxon>
        <taxon>Pseudonocardiales</taxon>
        <taxon>Pseudonocardiaceae</taxon>
        <taxon>Saccharopolyspora</taxon>
    </lineage>
</organism>
<proteinExistence type="inferred from homology"/>
<evidence type="ECO:0000313" key="4">
    <source>
        <dbReference type="Proteomes" id="UP001564626"/>
    </source>
</evidence>
<dbReference type="EMBL" id="JBGEHV010000033">
    <property type="protein sequence ID" value="MEY8041242.1"/>
    <property type="molecule type" value="Genomic_DNA"/>
</dbReference>
<sequence length="137" mass="14961">MPKTVIAGVDGSDESGNALRWAADYVDQVGGVLHAITVWHQPVQFGYRLATPDSELKQRAQSTLDAAVRPVREQYPNVDIKGRLIRGDDVDELVRLSEQADLMAVGNKGHSAFTSMMVGSVAMRLVQHAHCPVIVVR</sequence>
<evidence type="ECO:0000259" key="2">
    <source>
        <dbReference type="Pfam" id="PF00582"/>
    </source>
</evidence>
<feature type="domain" description="UspA" evidence="2">
    <location>
        <begin position="1"/>
        <end position="137"/>
    </location>
</feature>
<comment type="caution">
    <text evidence="3">The sequence shown here is derived from an EMBL/GenBank/DDBJ whole genome shotgun (WGS) entry which is preliminary data.</text>
</comment>